<dbReference type="GO" id="GO:0046872">
    <property type="term" value="F:metal ion binding"/>
    <property type="evidence" value="ECO:0007669"/>
    <property type="project" value="InterPro"/>
</dbReference>
<evidence type="ECO:0000313" key="7">
    <source>
        <dbReference type="Proteomes" id="UP000494245"/>
    </source>
</evidence>
<feature type="compositionally biased region" description="Basic and acidic residues" evidence="4">
    <location>
        <begin position="127"/>
        <end position="139"/>
    </location>
</feature>
<dbReference type="AlphaFoldDB" id="A0A6V8LUL3"/>
<comment type="similarity">
    <text evidence="1">Belongs to the bacterial solute-binding protein 9 family.</text>
</comment>
<keyword evidence="3 5" id="KW-0732">Signal</keyword>
<organism evidence="6 7">
    <name type="scientific">Fundidesulfovibrio magnetotacticus</name>
    <dbReference type="NCBI Taxonomy" id="2730080"/>
    <lineage>
        <taxon>Bacteria</taxon>
        <taxon>Pseudomonadati</taxon>
        <taxon>Thermodesulfobacteriota</taxon>
        <taxon>Desulfovibrionia</taxon>
        <taxon>Desulfovibrionales</taxon>
        <taxon>Desulfovibrionaceae</taxon>
        <taxon>Fundidesulfovibrio</taxon>
    </lineage>
</organism>
<protein>
    <submittedName>
        <fullName evidence="6">High-affinity zinc uptake system binding-protein ZnuA</fullName>
    </submittedName>
</protein>
<dbReference type="Gene3D" id="3.40.50.1980">
    <property type="entry name" value="Nitrogenase molybdenum iron protein domain"/>
    <property type="match status" value="2"/>
</dbReference>
<gene>
    <name evidence="6" type="primary">znuA</name>
    <name evidence="6" type="ORF">NNJEOMEG_02487</name>
</gene>
<dbReference type="GO" id="GO:0030001">
    <property type="term" value="P:metal ion transport"/>
    <property type="evidence" value="ECO:0007669"/>
    <property type="project" value="InterPro"/>
</dbReference>
<dbReference type="EMBL" id="BLTE01000011">
    <property type="protein sequence ID" value="GFK94640.1"/>
    <property type="molecule type" value="Genomic_DNA"/>
</dbReference>
<keyword evidence="7" id="KW-1185">Reference proteome</keyword>
<proteinExistence type="inferred from homology"/>
<dbReference type="Proteomes" id="UP000494245">
    <property type="component" value="Unassembled WGS sequence"/>
</dbReference>
<keyword evidence="2" id="KW-0813">Transport</keyword>
<dbReference type="InterPro" id="IPR050492">
    <property type="entry name" value="Bact_metal-bind_prot9"/>
</dbReference>
<evidence type="ECO:0000256" key="5">
    <source>
        <dbReference type="SAM" id="SignalP"/>
    </source>
</evidence>
<evidence type="ECO:0000256" key="3">
    <source>
        <dbReference type="ARBA" id="ARBA00022729"/>
    </source>
</evidence>
<dbReference type="PANTHER" id="PTHR42953:SF3">
    <property type="entry name" value="HIGH-AFFINITY ZINC UPTAKE SYSTEM PROTEIN ZNUA"/>
    <property type="match status" value="1"/>
</dbReference>
<evidence type="ECO:0000256" key="2">
    <source>
        <dbReference type="ARBA" id="ARBA00022448"/>
    </source>
</evidence>
<dbReference type="RefSeq" id="WP_173084905.1">
    <property type="nucleotide sequence ID" value="NZ_BLTE01000011.1"/>
</dbReference>
<name>A0A6V8LUL3_9BACT</name>
<evidence type="ECO:0000256" key="1">
    <source>
        <dbReference type="ARBA" id="ARBA00011028"/>
    </source>
</evidence>
<evidence type="ECO:0000313" key="6">
    <source>
        <dbReference type="EMBL" id="GFK94640.1"/>
    </source>
</evidence>
<feature type="region of interest" description="Disordered" evidence="4">
    <location>
        <begin position="117"/>
        <end position="139"/>
    </location>
</feature>
<dbReference type="PANTHER" id="PTHR42953">
    <property type="entry name" value="HIGH-AFFINITY ZINC UPTAKE SYSTEM PROTEIN ZNUA-RELATED"/>
    <property type="match status" value="1"/>
</dbReference>
<accession>A0A6V8LUL3</accession>
<reference evidence="6 7" key="1">
    <citation type="submission" date="2020-04" db="EMBL/GenBank/DDBJ databases">
        <authorList>
            <consortium name="Desulfovibrio sp. FSS-1 genome sequencing consortium"/>
            <person name="Shimoshige H."/>
            <person name="Kobayashi H."/>
            <person name="Maekawa T."/>
        </authorList>
    </citation>
    <scope>NUCLEOTIDE SEQUENCE [LARGE SCALE GENOMIC DNA]</scope>
    <source>
        <strain evidence="6 7">SIID29052-01</strain>
    </source>
</reference>
<dbReference type="InterPro" id="IPR006127">
    <property type="entry name" value="ZnuA-like"/>
</dbReference>
<reference evidence="6 7" key="2">
    <citation type="submission" date="2020-05" db="EMBL/GenBank/DDBJ databases">
        <title>Draft genome sequence of Desulfovibrio sp. strainFSS-1.</title>
        <authorList>
            <person name="Shimoshige H."/>
            <person name="Kobayashi H."/>
            <person name="Maekawa T."/>
        </authorList>
    </citation>
    <scope>NUCLEOTIDE SEQUENCE [LARGE SCALE GENOMIC DNA]</scope>
    <source>
        <strain evidence="6 7">SIID29052-01</strain>
    </source>
</reference>
<dbReference type="Pfam" id="PF01297">
    <property type="entry name" value="ZnuA"/>
    <property type="match status" value="1"/>
</dbReference>
<dbReference type="SUPFAM" id="SSF53807">
    <property type="entry name" value="Helical backbone' metal receptor"/>
    <property type="match status" value="1"/>
</dbReference>
<feature type="chain" id="PRO_5028817670" evidence="5">
    <location>
        <begin position="24"/>
        <end position="298"/>
    </location>
</feature>
<feature type="signal peptide" evidence="5">
    <location>
        <begin position="1"/>
        <end position="23"/>
    </location>
</feature>
<sequence>MRILIRPAVLALALALCAVPALAAPLSVGVSVAPQKFIVEKIAGPLAEVFVMVGSGADAHTFEPKPGQMAQVAKARLYVAQGVDFEEVWLPKLTQSNPSLQVVQANQGVDLLPLEEHEHGHGKKGHGKQDEKQHHLETDPHTWTSPALAQVQAANVALALERLDPANAQTYRANLEAFRAFCRDLDAKLRAELGQVPPGSEFLVFHPAWAYFAKDHGLREVAIESGGKEPSARKLKELIEHAREHKARAVFVQPQFSARTAQTIADALGAKLVTADDLAPDWDQNLLRVAKALREALQ</sequence>
<evidence type="ECO:0000256" key="4">
    <source>
        <dbReference type="SAM" id="MobiDB-lite"/>
    </source>
</evidence>
<comment type="caution">
    <text evidence="6">The sequence shown here is derived from an EMBL/GenBank/DDBJ whole genome shotgun (WGS) entry which is preliminary data.</text>
</comment>